<protein>
    <submittedName>
        <fullName evidence="9">DevC-like ABC transporter permease protein</fullName>
    </submittedName>
</protein>
<reference evidence="9 10" key="1">
    <citation type="journal article" date="2008" name="Proc. Natl. Acad. Sci. U.S.A.">
        <title>The genome of Cyanothece 51142, a unicellular diazotrophic cyanobacterium important in the marine nitrogen cycle.</title>
        <authorList>
            <person name="Welsh E.A."/>
            <person name="Liberton M."/>
            <person name="Stoeckel J."/>
            <person name="Loh T."/>
            <person name="Elvitigala T."/>
            <person name="Wang C."/>
            <person name="Wollam A."/>
            <person name="Fulton R.S."/>
            <person name="Clifton S.W."/>
            <person name="Jacobs J.M."/>
            <person name="Aurora R."/>
            <person name="Ghosh B.K."/>
            <person name="Sherman L.A."/>
            <person name="Smith R.D."/>
            <person name="Wilson R.K."/>
            <person name="Pakrasi H.B."/>
        </authorList>
    </citation>
    <scope>NUCLEOTIDE SEQUENCE [LARGE SCALE GENOMIC DNA]</scope>
    <source>
        <strain evidence="10">ATCC 51142 / BH68</strain>
    </source>
</reference>
<gene>
    <name evidence="9" type="ordered locus">cce_4114</name>
</gene>
<dbReference type="eggNOG" id="COG0577">
    <property type="taxonomic scope" value="Bacteria"/>
</dbReference>
<evidence type="ECO:0000256" key="3">
    <source>
        <dbReference type="ARBA" id="ARBA00022475"/>
    </source>
</evidence>
<proteinExistence type="predicted"/>
<dbReference type="KEGG" id="cyt:cce_4114"/>
<dbReference type="GO" id="GO:0005886">
    <property type="term" value="C:plasma membrane"/>
    <property type="evidence" value="ECO:0007669"/>
    <property type="project" value="UniProtKB-SubCell"/>
</dbReference>
<dbReference type="PANTHER" id="PTHR43738:SF1">
    <property type="entry name" value="HEMIN TRANSPORT SYSTEM PERMEASE PROTEIN HRTB-RELATED"/>
    <property type="match status" value="1"/>
</dbReference>
<keyword evidence="6 7" id="KW-0472">Membrane</keyword>
<accession>B1WRM1</accession>
<feature type="transmembrane region" description="Helical" evidence="7">
    <location>
        <begin position="316"/>
        <end position="337"/>
    </location>
</feature>
<evidence type="ECO:0000256" key="4">
    <source>
        <dbReference type="ARBA" id="ARBA00022692"/>
    </source>
</evidence>
<dbReference type="Pfam" id="PF02687">
    <property type="entry name" value="FtsX"/>
    <property type="match status" value="1"/>
</dbReference>
<evidence type="ECO:0000256" key="1">
    <source>
        <dbReference type="ARBA" id="ARBA00004651"/>
    </source>
</evidence>
<dbReference type="InterPro" id="IPR051125">
    <property type="entry name" value="ABC-4/HrtB_transporter"/>
</dbReference>
<keyword evidence="2" id="KW-0813">Transport</keyword>
<dbReference type="InterPro" id="IPR003838">
    <property type="entry name" value="ABC3_permease_C"/>
</dbReference>
<feature type="transmembrane region" description="Helical" evidence="7">
    <location>
        <begin position="349"/>
        <end position="372"/>
    </location>
</feature>
<evidence type="ECO:0000313" key="9">
    <source>
        <dbReference type="EMBL" id="ACB53462.1"/>
    </source>
</evidence>
<keyword evidence="3" id="KW-1003">Cell membrane</keyword>
<dbReference type="PIRSF" id="PIRSF031773">
    <property type="entry name" value="DevC"/>
    <property type="match status" value="1"/>
</dbReference>
<comment type="subcellular location">
    <subcellularLocation>
        <location evidence="1">Cell membrane</location>
        <topology evidence="1">Multi-pass membrane protein</topology>
    </subcellularLocation>
</comment>
<evidence type="ECO:0000256" key="2">
    <source>
        <dbReference type="ARBA" id="ARBA00022448"/>
    </source>
</evidence>
<feature type="domain" description="ABC3 transporter permease C-terminal" evidence="8">
    <location>
        <begin position="270"/>
        <end position="379"/>
    </location>
</feature>
<evidence type="ECO:0000256" key="6">
    <source>
        <dbReference type="ARBA" id="ARBA00023136"/>
    </source>
</evidence>
<dbReference type="EMBL" id="CP000806">
    <property type="protein sequence ID" value="ACB53462.1"/>
    <property type="molecule type" value="Genomic_DNA"/>
</dbReference>
<keyword evidence="10" id="KW-1185">Reference proteome</keyword>
<evidence type="ECO:0000256" key="7">
    <source>
        <dbReference type="SAM" id="Phobius"/>
    </source>
</evidence>
<dbReference type="Proteomes" id="UP000001203">
    <property type="component" value="Chromosome circular"/>
</dbReference>
<evidence type="ECO:0000313" key="10">
    <source>
        <dbReference type="Proteomes" id="UP000001203"/>
    </source>
</evidence>
<dbReference type="PANTHER" id="PTHR43738">
    <property type="entry name" value="ABC TRANSPORTER, MEMBRANE PROTEIN"/>
    <property type="match status" value="1"/>
</dbReference>
<feature type="transmembrane region" description="Helical" evidence="7">
    <location>
        <begin position="260"/>
        <end position="284"/>
    </location>
</feature>
<name>B1WRM1_CROS5</name>
<sequence length="384" mass="43136">MMKTPLAWLQLTHEKTRLLVALAGITFADVLMFMQLGFRDALFDSSVKLHQSLDGDIFMLNSKTDTLTGIRSFSQRRLYETLGVDQIETVTPVYIGVSTWKNPLARKTRNILNVGLNPDKNVIILPEVQEKISVTKQQDVVLYDRLSRKEFGPIPELFESGETVKTEVGNRQIRVGGLFSVGTSFGADGTIITSDVNFLRLFPDRKKGLIDIGVIKLKSEADLDKNLEFLRKNFNYEDISFYSKKEFIQHEKKFWRTRTAIGFIFTLGTIMGFIVGTVIVYQILYTDVADHLPEYATLKAMGYTDFYLLTVVFQEAIILGIIGFIPGVSFSMLLYYNAAKATGLPIMMVTSRAIMVLILTILMCCISGIIAVGKLRAADPADIF</sequence>
<dbReference type="NCBIfam" id="TIGR01185">
    <property type="entry name" value="devC"/>
    <property type="match status" value="1"/>
</dbReference>
<dbReference type="STRING" id="43989.cce_4114"/>
<keyword evidence="4 7" id="KW-0812">Transmembrane</keyword>
<organism evidence="9 10">
    <name type="scientific">Crocosphaera subtropica (strain ATCC 51142 / BH68)</name>
    <name type="common">Cyanothece sp. (strain ATCC 51142)</name>
    <dbReference type="NCBI Taxonomy" id="43989"/>
    <lineage>
        <taxon>Bacteria</taxon>
        <taxon>Bacillati</taxon>
        <taxon>Cyanobacteriota</taxon>
        <taxon>Cyanophyceae</taxon>
        <taxon>Oscillatoriophycideae</taxon>
        <taxon>Chroococcales</taxon>
        <taxon>Aphanothecaceae</taxon>
        <taxon>Crocosphaera</taxon>
        <taxon>Crocosphaera subtropica</taxon>
    </lineage>
</organism>
<dbReference type="AlphaFoldDB" id="B1WRM1"/>
<dbReference type="HOGENOM" id="CLU_000604_8_9_3"/>
<evidence type="ECO:0000256" key="5">
    <source>
        <dbReference type="ARBA" id="ARBA00022989"/>
    </source>
</evidence>
<keyword evidence="5 7" id="KW-1133">Transmembrane helix</keyword>
<dbReference type="InterPro" id="IPR005891">
    <property type="entry name" value="DevC"/>
</dbReference>
<evidence type="ECO:0000259" key="8">
    <source>
        <dbReference type="Pfam" id="PF02687"/>
    </source>
</evidence>